<sequence>MSPPKKPRRSFPPITALDPTTLHSSSSIAADLDGTLLISPSSFPYFLTLAAEAGSLPRAAALLFLSPAIYLLYRFVSESLGVRLLVFLSVAGLRLRDLRLAARAALPRFYAGDVREDAWRVFGRCGGRRAVVTANPTFMVEPFARECLGADVVLGTEIEVDPRSGRATGFLKSPGVLVGEKKMWALEMEFGEDLPHLALGDRESDHDFMAICKEAYMVPPDPKATPVPQERLNRPVIFHDGRFVQRPTPATALLTFLWMPIGFLLALLRIYVNLPLRGAIVRHSYRLLGINLVIRGTPPPPPSRGSPGNLYVCNHRTMLDPIIISIALNRKVSTVTYSLGRFSQLISPLRAVPLTRDRDADAARIAALLRDGDLVVCPEGTTCREPFLLRFSALFAELGGDRIVPVAVDAKTGMFHGTTVRGWKSMDPYFFFMNPRPQYTVTFLDPLPLELTCKGGKSAIEVANHVQRLIGATLGFECTSLTRKDKYMMLAGYDGNVDSKKKKQI</sequence>
<dbReference type="Gene3D" id="3.40.50.1000">
    <property type="entry name" value="HAD superfamily/HAD-like"/>
    <property type="match status" value="1"/>
</dbReference>
<dbReference type="Pfam" id="PF23270">
    <property type="entry name" value="HAD_RAM2_N"/>
    <property type="match status" value="1"/>
</dbReference>
<dbReference type="AlphaFoldDB" id="A0AAV7DXQ9"/>
<gene>
    <name evidence="9" type="ORF">H6P81_017173</name>
</gene>
<evidence type="ECO:0000256" key="2">
    <source>
        <dbReference type="ARBA" id="ARBA00007937"/>
    </source>
</evidence>
<evidence type="ECO:0000313" key="9">
    <source>
        <dbReference type="EMBL" id="KAG9441319.1"/>
    </source>
</evidence>
<keyword evidence="10" id="KW-1185">Reference proteome</keyword>
<feature type="transmembrane region" description="Helical" evidence="7">
    <location>
        <begin position="252"/>
        <end position="272"/>
    </location>
</feature>
<evidence type="ECO:0000256" key="3">
    <source>
        <dbReference type="ARBA" id="ARBA00022679"/>
    </source>
</evidence>
<comment type="similarity">
    <text evidence="2">Belongs to the GPAT/DAPAT family.</text>
</comment>
<keyword evidence="5 7" id="KW-1133">Transmembrane helix</keyword>
<keyword evidence="3" id="KW-0808">Transferase</keyword>
<evidence type="ECO:0000256" key="5">
    <source>
        <dbReference type="ARBA" id="ARBA00022989"/>
    </source>
</evidence>
<accession>A0AAV7DXQ9</accession>
<comment type="subcellular location">
    <subcellularLocation>
        <location evidence="1">Membrane</location>
        <topology evidence="1">Multi-pass membrane protein</topology>
    </subcellularLocation>
</comment>
<evidence type="ECO:0000259" key="8">
    <source>
        <dbReference type="SMART" id="SM00563"/>
    </source>
</evidence>
<evidence type="ECO:0000256" key="7">
    <source>
        <dbReference type="SAM" id="Phobius"/>
    </source>
</evidence>
<keyword evidence="6 7" id="KW-0472">Membrane</keyword>
<dbReference type="InterPro" id="IPR023214">
    <property type="entry name" value="HAD_sf"/>
</dbReference>
<name>A0AAV7DXQ9_ARIFI</name>
<evidence type="ECO:0000256" key="4">
    <source>
        <dbReference type="ARBA" id="ARBA00022692"/>
    </source>
</evidence>
<dbReference type="SUPFAM" id="SSF69593">
    <property type="entry name" value="Glycerol-3-phosphate (1)-acyltransferase"/>
    <property type="match status" value="1"/>
</dbReference>
<dbReference type="PANTHER" id="PTHR15486">
    <property type="entry name" value="ANCIENT UBIQUITOUS PROTEIN"/>
    <property type="match status" value="1"/>
</dbReference>
<dbReference type="GO" id="GO:0010143">
    <property type="term" value="P:cutin biosynthetic process"/>
    <property type="evidence" value="ECO:0007669"/>
    <property type="project" value="TreeGrafter"/>
</dbReference>
<evidence type="ECO:0000313" key="10">
    <source>
        <dbReference type="Proteomes" id="UP000825729"/>
    </source>
</evidence>
<organism evidence="9 10">
    <name type="scientific">Aristolochia fimbriata</name>
    <name type="common">White veined hardy Dutchman's pipe vine</name>
    <dbReference type="NCBI Taxonomy" id="158543"/>
    <lineage>
        <taxon>Eukaryota</taxon>
        <taxon>Viridiplantae</taxon>
        <taxon>Streptophyta</taxon>
        <taxon>Embryophyta</taxon>
        <taxon>Tracheophyta</taxon>
        <taxon>Spermatophyta</taxon>
        <taxon>Magnoliopsida</taxon>
        <taxon>Magnoliidae</taxon>
        <taxon>Piperales</taxon>
        <taxon>Aristolochiaceae</taxon>
        <taxon>Aristolochia</taxon>
    </lineage>
</organism>
<dbReference type="PANTHER" id="PTHR15486:SF70">
    <property type="entry name" value="GLYCEROL-3-PHOSPHATE ACYLTRANSFERASE 8-RELATED"/>
    <property type="match status" value="1"/>
</dbReference>
<feature type="domain" description="Phospholipid/glycerol acyltransferase" evidence="8">
    <location>
        <begin position="309"/>
        <end position="411"/>
    </location>
</feature>
<evidence type="ECO:0000256" key="6">
    <source>
        <dbReference type="ARBA" id="ARBA00023136"/>
    </source>
</evidence>
<dbReference type="GO" id="GO:0090447">
    <property type="term" value="F:glycerol-3-phosphate 2-O-acyltransferase activity"/>
    <property type="evidence" value="ECO:0007669"/>
    <property type="project" value="TreeGrafter"/>
</dbReference>
<evidence type="ECO:0000256" key="1">
    <source>
        <dbReference type="ARBA" id="ARBA00004141"/>
    </source>
</evidence>
<dbReference type="SMART" id="SM00563">
    <property type="entry name" value="PlsC"/>
    <property type="match status" value="1"/>
</dbReference>
<dbReference type="InterPro" id="IPR002123">
    <property type="entry name" value="Plipid/glycerol_acylTrfase"/>
</dbReference>
<reference evidence="9 10" key="1">
    <citation type="submission" date="2021-07" db="EMBL/GenBank/DDBJ databases">
        <title>The Aristolochia fimbriata genome: insights into angiosperm evolution, floral development and chemical biosynthesis.</title>
        <authorList>
            <person name="Jiao Y."/>
        </authorList>
    </citation>
    <scope>NUCLEOTIDE SEQUENCE [LARGE SCALE GENOMIC DNA]</scope>
    <source>
        <strain evidence="9">IBCAS-2021</strain>
        <tissue evidence="9">Leaf</tissue>
    </source>
</reference>
<proteinExistence type="inferred from homology"/>
<keyword evidence="4 7" id="KW-0812">Transmembrane</keyword>
<dbReference type="Proteomes" id="UP000825729">
    <property type="component" value="Unassembled WGS sequence"/>
</dbReference>
<dbReference type="GO" id="GO:0016791">
    <property type="term" value="F:phosphatase activity"/>
    <property type="evidence" value="ECO:0007669"/>
    <property type="project" value="TreeGrafter"/>
</dbReference>
<protein>
    <recommendedName>
        <fullName evidence="8">Phospholipid/glycerol acyltransferase domain-containing protein</fullName>
    </recommendedName>
</protein>
<dbReference type="Gene3D" id="1.20.1440.100">
    <property type="entry name" value="SG protein - dephosphorylation function"/>
    <property type="match status" value="1"/>
</dbReference>
<dbReference type="GO" id="GO:0016020">
    <property type="term" value="C:membrane"/>
    <property type="evidence" value="ECO:0007669"/>
    <property type="project" value="UniProtKB-SubCell"/>
</dbReference>
<dbReference type="InterPro" id="IPR056462">
    <property type="entry name" value="HAD_RAM2/GPAT1-8"/>
</dbReference>
<dbReference type="EMBL" id="JAINDJ010000007">
    <property type="protein sequence ID" value="KAG9441319.1"/>
    <property type="molecule type" value="Genomic_DNA"/>
</dbReference>
<dbReference type="Pfam" id="PF01553">
    <property type="entry name" value="Acyltransferase"/>
    <property type="match status" value="1"/>
</dbReference>
<comment type="caution">
    <text evidence="9">The sequence shown here is derived from an EMBL/GenBank/DDBJ whole genome shotgun (WGS) entry which is preliminary data.</text>
</comment>